<feature type="transmembrane region" description="Helical" evidence="8">
    <location>
        <begin position="217"/>
        <end position="245"/>
    </location>
</feature>
<feature type="transmembrane region" description="Helical" evidence="8">
    <location>
        <begin position="324"/>
        <end position="345"/>
    </location>
</feature>
<keyword evidence="3" id="KW-0328">Glycosyltransferase</keyword>
<dbReference type="PANTHER" id="PTHR33908">
    <property type="entry name" value="MANNOSYLTRANSFERASE YKCB-RELATED"/>
    <property type="match status" value="1"/>
</dbReference>
<organism evidence="9 10">
    <name type="scientific">Candidatus Thermofonsia Clade 3 bacterium</name>
    <dbReference type="NCBI Taxonomy" id="2364212"/>
    <lineage>
        <taxon>Bacteria</taxon>
        <taxon>Bacillati</taxon>
        <taxon>Chloroflexota</taxon>
        <taxon>Candidatus Thermofontia</taxon>
        <taxon>Candidatus Thermofonsia Clade 3</taxon>
    </lineage>
</organism>
<keyword evidence="5 8" id="KW-0812">Transmembrane</keyword>
<dbReference type="GO" id="GO:0016763">
    <property type="term" value="F:pentosyltransferase activity"/>
    <property type="evidence" value="ECO:0007669"/>
    <property type="project" value="TreeGrafter"/>
</dbReference>
<evidence type="ECO:0000256" key="5">
    <source>
        <dbReference type="ARBA" id="ARBA00022692"/>
    </source>
</evidence>
<evidence type="ECO:0000256" key="4">
    <source>
        <dbReference type="ARBA" id="ARBA00022679"/>
    </source>
</evidence>
<feature type="transmembrane region" description="Helical" evidence="8">
    <location>
        <begin position="72"/>
        <end position="96"/>
    </location>
</feature>
<keyword evidence="7 8" id="KW-0472">Membrane</keyword>
<evidence type="ECO:0000256" key="6">
    <source>
        <dbReference type="ARBA" id="ARBA00022989"/>
    </source>
</evidence>
<evidence type="ECO:0000313" key="9">
    <source>
        <dbReference type="EMBL" id="PJF46978.1"/>
    </source>
</evidence>
<feature type="transmembrane region" description="Helical" evidence="8">
    <location>
        <begin position="178"/>
        <end position="205"/>
    </location>
</feature>
<dbReference type="GO" id="GO:0009103">
    <property type="term" value="P:lipopolysaccharide biosynthetic process"/>
    <property type="evidence" value="ECO:0007669"/>
    <property type="project" value="UniProtKB-ARBA"/>
</dbReference>
<feature type="transmembrane region" description="Helical" evidence="8">
    <location>
        <begin position="15"/>
        <end position="38"/>
    </location>
</feature>
<keyword evidence="6 8" id="KW-1133">Transmembrane helix</keyword>
<accession>A0A2M8QAZ8</accession>
<evidence type="ECO:0000256" key="2">
    <source>
        <dbReference type="ARBA" id="ARBA00022475"/>
    </source>
</evidence>
<protein>
    <submittedName>
        <fullName evidence="9">Uncharacterized protein</fullName>
    </submittedName>
</protein>
<evidence type="ECO:0000256" key="1">
    <source>
        <dbReference type="ARBA" id="ARBA00004651"/>
    </source>
</evidence>
<dbReference type="EMBL" id="PGTN01000077">
    <property type="protein sequence ID" value="PJF46978.1"/>
    <property type="molecule type" value="Genomic_DNA"/>
</dbReference>
<feature type="transmembrane region" description="Helical" evidence="8">
    <location>
        <begin position="351"/>
        <end position="371"/>
    </location>
</feature>
<feature type="transmembrane region" description="Helical" evidence="8">
    <location>
        <begin position="383"/>
        <end position="405"/>
    </location>
</feature>
<gene>
    <name evidence="9" type="ORF">CUN48_11075</name>
</gene>
<sequence length="550" mass="60543">MLDPNQSVSPVGRRWLRIAAVGIGALLLGALATPHLIYPFGHDQGIYSACGDVIRRGGVPIRDCFESKGPGVMVLYAIALSISFSTVAVHAFTLAWQAVTAALVGWTARAMFHPAAALPAAAFYWLIYAGINYWSMNQAETFSNLFIVLALYLAWRGVGDHTRTVPNLRLLLISGAGAGILMWFKYTFGLLIAVIGAGLLLHAWLRTRALPTTLRAGAAFAVGAIAINALVLAYFALAGGIPALIEQLNVFRELFPLGPPRTFPEIVQFLWRFTDNGADLTGDYKATVPQWTFFGGGFPLLFALAILGGARFIRPVNGNGLARYTYLVGLFIAGLAVVAIQAKYVQYHFTILHGPLAILAGAGVAAAWLWVRASGAVARALGVLGGSVGVIALTLLVIRMLPWVYDAYINIIVQGKSLREVHLESRVAPQLYVADYIVEHTRPDETISLFADAPWVYMLTQRRNATRFPFADVWAPAHGSWTNAEFGRQFYEQLAANRPTYFILTRDDYPWLGVRHIDNWKRLTDLHAYVEANYRYEAENGPFLLFRRKD</sequence>
<feature type="transmembrane region" description="Helical" evidence="8">
    <location>
        <begin position="141"/>
        <end position="158"/>
    </location>
</feature>
<dbReference type="PANTHER" id="PTHR33908:SF3">
    <property type="entry name" value="UNDECAPRENYL PHOSPHATE-ALPHA-4-AMINO-4-DEOXY-L-ARABINOSE ARABINOSYL TRANSFERASE"/>
    <property type="match status" value="1"/>
</dbReference>
<dbReference type="Proteomes" id="UP000230790">
    <property type="component" value="Unassembled WGS sequence"/>
</dbReference>
<dbReference type="AlphaFoldDB" id="A0A2M8QAZ8"/>
<dbReference type="GO" id="GO:0010041">
    <property type="term" value="P:response to iron(III) ion"/>
    <property type="evidence" value="ECO:0007669"/>
    <property type="project" value="TreeGrafter"/>
</dbReference>
<evidence type="ECO:0000256" key="7">
    <source>
        <dbReference type="ARBA" id="ARBA00023136"/>
    </source>
</evidence>
<comment type="caution">
    <text evidence="9">The sequence shown here is derived from an EMBL/GenBank/DDBJ whole genome shotgun (WGS) entry which is preliminary data.</text>
</comment>
<name>A0A2M8QAZ8_9CHLR</name>
<comment type="subcellular location">
    <subcellularLocation>
        <location evidence="1">Cell membrane</location>
        <topology evidence="1">Multi-pass membrane protein</topology>
    </subcellularLocation>
</comment>
<dbReference type="InterPro" id="IPR050297">
    <property type="entry name" value="LipidA_mod_glycosyltrf_83"/>
</dbReference>
<reference evidence="9 10" key="1">
    <citation type="submission" date="2017-11" db="EMBL/GenBank/DDBJ databases">
        <title>Evolution of Phototrophy in the Chloroflexi Phylum Driven by Horizontal Gene Transfer.</title>
        <authorList>
            <person name="Ward L.M."/>
            <person name="Hemp J."/>
            <person name="Shih P.M."/>
            <person name="Mcglynn S.E."/>
            <person name="Fischer W."/>
        </authorList>
    </citation>
    <scope>NUCLEOTIDE SEQUENCE [LARGE SCALE GENOMIC DNA]</scope>
    <source>
        <strain evidence="9">JP3_7</strain>
    </source>
</reference>
<evidence type="ECO:0000256" key="8">
    <source>
        <dbReference type="SAM" id="Phobius"/>
    </source>
</evidence>
<evidence type="ECO:0000256" key="3">
    <source>
        <dbReference type="ARBA" id="ARBA00022676"/>
    </source>
</evidence>
<dbReference type="GO" id="GO:0005886">
    <property type="term" value="C:plasma membrane"/>
    <property type="evidence" value="ECO:0007669"/>
    <property type="project" value="UniProtKB-SubCell"/>
</dbReference>
<proteinExistence type="predicted"/>
<keyword evidence="4" id="KW-0808">Transferase</keyword>
<keyword evidence="2" id="KW-1003">Cell membrane</keyword>
<feature type="transmembrane region" description="Helical" evidence="8">
    <location>
        <begin position="291"/>
        <end position="312"/>
    </location>
</feature>
<evidence type="ECO:0000313" key="10">
    <source>
        <dbReference type="Proteomes" id="UP000230790"/>
    </source>
</evidence>
<feature type="transmembrane region" description="Helical" evidence="8">
    <location>
        <begin position="116"/>
        <end position="134"/>
    </location>
</feature>